<proteinExistence type="predicted"/>
<dbReference type="AlphaFoldDB" id="A0A5B6WQC5"/>
<name>A0A5B6WQC5_9ROSI</name>
<evidence type="ECO:0000313" key="1">
    <source>
        <dbReference type="EMBL" id="KAA3484091.1"/>
    </source>
</evidence>
<accession>A0A5B6WQC5</accession>
<dbReference type="Proteomes" id="UP000325315">
    <property type="component" value="Unassembled WGS sequence"/>
</dbReference>
<evidence type="ECO:0000313" key="2">
    <source>
        <dbReference type="Proteomes" id="UP000325315"/>
    </source>
</evidence>
<reference evidence="1" key="1">
    <citation type="submission" date="2019-08" db="EMBL/GenBank/DDBJ databases">
        <authorList>
            <person name="Liu F."/>
        </authorList>
    </citation>
    <scope>NUCLEOTIDE SEQUENCE [LARGE SCALE GENOMIC DNA]</scope>
    <source>
        <strain evidence="1">PA1801</strain>
        <tissue evidence="1">Leaf</tissue>
    </source>
</reference>
<gene>
    <name evidence="1" type="ORF">EPI10_006199</name>
</gene>
<sequence>MGEDMAQIRKKPTKTCQPIIITVPEQRQKTWIKDWKDLNISKRRCKINYNYKCKNNWLKSSKT</sequence>
<comment type="caution">
    <text evidence="1">The sequence shown here is derived from an EMBL/GenBank/DDBJ whole genome shotgun (WGS) entry which is preliminary data.</text>
</comment>
<organism evidence="1 2">
    <name type="scientific">Gossypium australe</name>
    <dbReference type="NCBI Taxonomy" id="47621"/>
    <lineage>
        <taxon>Eukaryota</taxon>
        <taxon>Viridiplantae</taxon>
        <taxon>Streptophyta</taxon>
        <taxon>Embryophyta</taxon>
        <taxon>Tracheophyta</taxon>
        <taxon>Spermatophyta</taxon>
        <taxon>Magnoliopsida</taxon>
        <taxon>eudicotyledons</taxon>
        <taxon>Gunneridae</taxon>
        <taxon>Pentapetalae</taxon>
        <taxon>rosids</taxon>
        <taxon>malvids</taxon>
        <taxon>Malvales</taxon>
        <taxon>Malvaceae</taxon>
        <taxon>Malvoideae</taxon>
        <taxon>Gossypium</taxon>
    </lineage>
</organism>
<keyword evidence="2" id="KW-1185">Reference proteome</keyword>
<protein>
    <submittedName>
        <fullName evidence="1">Uncharacterized protein</fullName>
    </submittedName>
</protein>
<dbReference type="EMBL" id="SMMG02000002">
    <property type="protein sequence ID" value="KAA3484091.1"/>
    <property type="molecule type" value="Genomic_DNA"/>
</dbReference>